<keyword evidence="2" id="KW-0472">Membrane</keyword>
<accession>A0A212CRA5</accession>
<gene>
    <name evidence="3" type="ORF">Celaphus_00010911</name>
</gene>
<proteinExistence type="predicted"/>
<dbReference type="PANTHER" id="PTHR16071">
    <property type="entry name" value="CHROMOSOME 1 OPEN READING FRAME 112"/>
    <property type="match status" value="1"/>
</dbReference>
<comment type="caution">
    <text evidence="3">The sequence shown here is derived from an EMBL/GenBank/DDBJ whole genome shotgun (WGS) entry which is preliminary data.</text>
</comment>
<dbReference type="PANTHER" id="PTHR16071:SF2">
    <property type="entry name" value="FIGNL1-INTERACTING REGULATOR OF RECOMBINATION AND MITOSIS"/>
    <property type="match status" value="1"/>
</dbReference>
<keyword evidence="4" id="KW-1185">Reference proteome</keyword>
<evidence type="ECO:0000313" key="4">
    <source>
        <dbReference type="Proteomes" id="UP000242450"/>
    </source>
</evidence>
<dbReference type="Proteomes" id="UP000242450">
    <property type="component" value="Chromosome 14"/>
</dbReference>
<protein>
    <submittedName>
        <fullName evidence="3">Uncharacterized protein</fullName>
    </submittedName>
</protein>
<name>A0A212CRA5_CEREH</name>
<feature type="compositionally biased region" description="Basic and acidic residues" evidence="1">
    <location>
        <begin position="13"/>
        <end position="22"/>
    </location>
</feature>
<keyword evidence="2" id="KW-1133">Transmembrane helix</keyword>
<organism evidence="3 4">
    <name type="scientific">Cervus elaphus hippelaphus</name>
    <name type="common">European red deer</name>
    <dbReference type="NCBI Taxonomy" id="46360"/>
    <lineage>
        <taxon>Eukaryota</taxon>
        <taxon>Metazoa</taxon>
        <taxon>Chordata</taxon>
        <taxon>Craniata</taxon>
        <taxon>Vertebrata</taxon>
        <taxon>Euteleostomi</taxon>
        <taxon>Mammalia</taxon>
        <taxon>Eutheria</taxon>
        <taxon>Laurasiatheria</taxon>
        <taxon>Artiodactyla</taxon>
        <taxon>Ruminantia</taxon>
        <taxon>Pecora</taxon>
        <taxon>Cervidae</taxon>
        <taxon>Cervinae</taxon>
        <taxon>Cervus</taxon>
    </lineage>
</organism>
<evidence type="ECO:0000256" key="2">
    <source>
        <dbReference type="SAM" id="Phobius"/>
    </source>
</evidence>
<sequence>MRLQPSPLSVDSEMSKRGNEGRARAVGAEAKVRLALALGGLLGVLTMVFGSGYGVFFHCSGPSSCLVRAINCDYFCLVEIGRDRNLALSCKTVRLFDDMMYEITSQARELSSQNLEIQSTLRNILQNSESVYSGRLHLVADLLQALFKEAYSLQKQLMELLDMVCMNPLIDEQVDILNMVVGE</sequence>
<feature type="transmembrane region" description="Helical" evidence="2">
    <location>
        <begin position="34"/>
        <end position="56"/>
    </location>
</feature>
<dbReference type="InterPro" id="IPR027902">
    <property type="entry name" value="DUF4487"/>
</dbReference>
<dbReference type="OrthoDB" id="6088000at2759"/>
<reference evidence="3 4" key="1">
    <citation type="journal article" date="2018" name="Mol. Genet. Genomics">
        <title>The red deer Cervus elaphus genome CerEla1.0: sequencing, annotating, genes, and chromosomes.</title>
        <authorList>
            <person name="Bana N.A."/>
            <person name="Nyiri A."/>
            <person name="Nagy J."/>
            <person name="Frank K."/>
            <person name="Nagy T."/>
            <person name="Steger V."/>
            <person name="Schiller M."/>
            <person name="Lakatos P."/>
            <person name="Sugar L."/>
            <person name="Horn P."/>
            <person name="Barta E."/>
            <person name="Orosz L."/>
        </authorList>
    </citation>
    <scope>NUCLEOTIDE SEQUENCE [LARGE SCALE GENOMIC DNA]</scope>
    <source>
        <strain evidence="3">Hungarian</strain>
    </source>
</reference>
<evidence type="ECO:0000256" key="1">
    <source>
        <dbReference type="SAM" id="MobiDB-lite"/>
    </source>
</evidence>
<keyword evidence="2" id="KW-0812">Transmembrane</keyword>
<feature type="region of interest" description="Disordered" evidence="1">
    <location>
        <begin position="1"/>
        <end position="22"/>
    </location>
</feature>
<dbReference type="EMBL" id="MKHE01000014">
    <property type="protein sequence ID" value="OWK08493.1"/>
    <property type="molecule type" value="Genomic_DNA"/>
</dbReference>
<evidence type="ECO:0000313" key="3">
    <source>
        <dbReference type="EMBL" id="OWK08493.1"/>
    </source>
</evidence>
<dbReference type="AlphaFoldDB" id="A0A212CRA5"/>